<dbReference type="Gene3D" id="3.20.20.120">
    <property type="entry name" value="Enolase-like C-terminal domain"/>
    <property type="match status" value="1"/>
</dbReference>
<dbReference type="InterPro" id="IPR000073">
    <property type="entry name" value="AB_hydrolase_1"/>
</dbReference>
<feature type="region of interest" description="Disordered" evidence="7">
    <location>
        <begin position="96"/>
        <end position="121"/>
    </location>
</feature>
<dbReference type="InterPro" id="IPR029061">
    <property type="entry name" value="THDP-binding"/>
</dbReference>
<dbReference type="SUPFAM" id="SSF53474">
    <property type="entry name" value="alpha/beta-Hydrolases"/>
    <property type="match status" value="1"/>
</dbReference>
<evidence type="ECO:0000256" key="5">
    <source>
        <dbReference type="ARBA" id="ARBA00023211"/>
    </source>
</evidence>
<dbReference type="SUPFAM" id="SSF51604">
    <property type="entry name" value="Enolase C-terminal domain-like"/>
    <property type="match status" value="1"/>
</dbReference>
<dbReference type="Gene3D" id="3.40.50.1220">
    <property type="entry name" value="TPP-binding domain"/>
    <property type="match status" value="1"/>
</dbReference>
<dbReference type="Gene3D" id="3.30.390.10">
    <property type="entry name" value="Enolase-like, N-terminal domain"/>
    <property type="match status" value="1"/>
</dbReference>
<evidence type="ECO:0000313" key="10">
    <source>
        <dbReference type="Proteomes" id="UP001491310"/>
    </source>
</evidence>
<dbReference type="SFLD" id="SFLDS00001">
    <property type="entry name" value="Enolase"/>
    <property type="match status" value="1"/>
</dbReference>
<dbReference type="InterPro" id="IPR011766">
    <property type="entry name" value="TPP_enzyme_TPP-bd"/>
</dbReference>
<evidence type="ECO:0000256" key="2">
    <source>
        <dbReference type="ARBA" id="ARBA00022723"/>
    </source>
</evidence>
<sequence>MHRFDSQIYIFTVYGTCSNPETSYQSGGMDVLSRALLSLDFRIHFGEALQLLHDTICQSAEKYAAYSSGLLRFEVPLPRSTTALRWLQGQPPAGASGAPHVYFSPRHSSAPDTDGGRDAAAASAGSGAVAGVGAAWLWQGAEGAPLDGVALRRMEAFLSAAAPRVRVLGGTRFDGAGAPAPEWAAFGSYCFLLPRLELLEASGCCLLSCTLAWRESVGPSEKGFTSLAGAVEDALGAIAACRAHAQSSAPQLQIVRESVQHLPDLEGWRETMTSVHSSLSDSSSVGEEAAEGTLLQNVNLQMAREEYVLNGQQGLDELLSVFAGDEVQGIGMMEEGGSSLTKVVLARRTDVCFRGMLDPLLLLETLQERDPRAYQFCLQLPGGAAFLGSSPEQLYSRTGRCVASEAVAATRARGPPGDVERDFWLAFELLQDPKDHAEFTIVRQWVQAALSSVCHEVRVEREKSILKQGAVQHLYGRLAGTLRADAGDAALLAALHPTPAVCGRPRPAALAALSAAEPYDRGFYAGPFGWISGGVGLVCGSDVDKEWQELDLKAKQFDILLRQPLPLVETPNINLLWARLMIEELCRLGASTFCVAPGSRSSALAAAVALQPRARIVPCIDERSLAFWALGYGQATGAPAVVITSSGTAVANLLPAVVEASQSGVPLLLLTADRPGELRDTGANQTIDQVKIFGGYTRWAADMPAPDAAMPARMALTTVDAAFRHAVGGSPGPVHLNMQFREPLAPSQTPWPSSVLYGLERWEQSGQPFTAPMARPEDCLAALKIARALGWPVVADVLSGLRVGASERSDVALVHHFDHLLLDKEALWPALRPDVVLQLGGRLVSKRAAQFLEWAAQPLPKDDRPAAKWMFAADAAQRHDHTHLLSHHIQMPLPTLATLVSQVGACEGRGVEYAELLCTLDGCAAAEIDAALEELEPLTEPHVARELSRVLPKGTGLFLGNSMPIRDMDMYAASSDAQDDSPQQGSVSGSGIGAAVAANRGASGIDGVMSAAAGFAYGLSRGATLVVGDISFLHDVNGLNLLRTGEMRPPLTVVLINNAGGGIFSFLPIADELPPETFSQLWATPQNVDLAGMCRAHGIAHQRVTQRGELRKALLAAWALNKHSVVEVITQRDSNVGHHRAIQDRVKQAVLRALHTVSPPAGVRWQPGGLLLAKDLHITRASYRRYDLPLVKPLTTGSDKQLREGFLLQISAESADGRRFMGVGEIAPLPGLHKETLLEAEEQLRLLLCLLPDLAIPHGLALMQGRISGWLQNTLGVHPSGVHPSVRCGLEGALLTALASARGQSLASLLGAAAPDTPDGGPDNFSPSEADLAAGSGVTSCGSVAVNGLLDCAGKPQECAAEAATMAARGFRTLKMKVGRRGRPKEDAEAVLRVSDAVGPAVALRADANRRWTLEEALQFGHAVKGAGLEYVEEPTASVEATLDFSRATGIPVALDESLDEALRGWAGAGGAAAALRSLLPEVKACSGVAAVVVKPAVVGGFEAASLVAGWARARGVQAVISSAFESCVGLGQYAHLAAALDMGDSPAQGLGTADWFATDVTGRTQALVLDRDMQGRELLSSSLQNAQYAWEAAVKNPCTDTVGLSYTGAQETEVLHRLVTAVGQYQIRTVEWQRSPRISSSSPSSGTAVHVRSIREAEGMHQGGSVGGAAGPPTVVFLHGFLGGPHDWSAVASALSLRCRCLAIELPGHGDSRAVGLQDGHGVYSIEAMAEAVKQLLRDLRISRPHIVGYSLGARVALALALRTGDEVASLAVVSGTAGIAGSAEREARRHRDDALATALRESGTASFVEDWYRQPMWRSLRAHPRFAALQADRQHMEASADPAAVLSAASPGRQEPLWDRLHELRAPILFVAGAEDTKFSALARKMAAGMAPPPTKPTTISKVDASGTSTQLLIISPYVKPKSSREEADNFLIIEKFFLHVAGPQGSANGQNSRSERANPLDREVITGDFISQIVGVRIATPFFGTGFNFCIDRYVGSFPKIGIVIPNPVVWLLPEFQDLAATLSTTLSLPNLLPHGAYATPTSDGFLLNLPSFQPSQIPDLGIRYGIQIGQAFGYDFGYGIIKDICFVDFVIV</sequence>
<dbReference type="InterPro" id="IPR015890">
    <property type="entry name" value="Chorismate_C"/>
</dbReference>
<dbReference type="Gene3D" id="3.40.50.1820">
    <property type="entry name" value="alpha/beta hydrolase"/>
    <property type="match status" value="1"/>
</dbReference>
<protein>
    <recommendedName>
        <fullName evidence="8">Mandelate racemase/muconate lactonizing enzyme C-terminal domain-containing protein</fullName>
    </recommendedName>
</protein>
<dbReference type="PANTHER" id="PTHR42916">
    <property type="entry name" value="2-SUCCINYL-5-ENOLPYRUVYL-6-HYDROXY-3-CYCLOHEXENE-1-CARBOXYLATE SYNTHASE"/>
    <property type="match status" value="1"/>
</dbReference>
<dbReference type="Pfam" id="PF02775">
    <property type="entry name" value="TPP_enzyme_C"/>
    <property type="match status" value="1"/>
</dbReference>
<keyword evidence="2" id="KW-0479">Metal-binding</keyword>
<dbReference type="HAMAP" id="MF_01659">
    <property type="entry name" value="MenD"/>
    <property type="match status" value="1"/>
</dbReference>
<feature type="region of interest" description="Disordered" evidence="7">
    <location>
        <begin position="1312"/>
        <end position="1331"/>
    </location>
</feature>
<keyword evidence="6" id="KW-0456">Lyase</keyword>
<dbReference type="InterPro" id="IPR004433">
    <property type="entry name" value="MenaQ_synth_MenD"/>
</dbReference>
<dbReference type="Pfam" id="PF02776">
    <property type="entry name" value="TPP_enzyme_N"/>
    <property type="match status" value="1"/>
</dbReference>
<dbReference type="InterPro" id="IPR036849">
    <property type="entry name" value="Enolase-like_C_sf"/>
</dbReference>
<organism evidence="9 10">
    <name type="scientific">Coccomyxa subellipsoidea</name>
    <dbReference type="NCBI Taxonomy" id="248742"/>
    <lineage>
        <taxon>Eukaryota</taxon>
        <taxon>Viridiplantae</taxon>
        <taxon>Chlorophyta</taxon>
        <taxon>core chlorophytes</taxon>
        <taxon>Trebouxiophyceae</taxon>
        <taxon>Trebouxiophyceae incertae sedis</taxon>
        <taxon>Coccomyxaceae</taxon>
        <taxon>Coccomyxa</taxon>
    </lineage>
</organism>
<dbReference type="NCBIfam" id="TIGR01927">
    <property type="entry name" value="menC_gam_Gplu"/>
    <property type="match status" value="1"/>
</dbReference>
<accession>A0ABR2YL60</accession>
<dbReference type="EMBL" id="JALJOT010000009">
    <property type="protein sequence ID" value="KAK9907494.1"/>
    <property type="molecule type" value="Genomic_DNA"/>
</dbReference>
<dbReference type="SUPFAM" id="SSF54826">
    <property type="entry name" value="Enolase N-terminal domain-like"/>
    <property type="match status" value="1"/>
</dbReference>
<dbReference type="InterPro" id="IPR018110">
    <property type="entry name" value="Mandel_Rmase/mucon_lact_enz_CS"/>
</dbReference>
<dbReference type="InterPro" id="IPR013342">
    <property type="entry name" value="Mandelate_racemase_C"/>
</dbReference>
<dbReference type="SMART" id="SM00922">
    <property type="entry name" value="MR_MLE"/>
    <property type="match status" value="1"/>
</dbReference>
<evidence type="ECO:0000256" key="4">
    <source>
        <dbReference type="ARBA" id="ARBA00023052"/>
    </source>
</evidence>
<dbReference type="HAMAP" id="MF_00470">
    <property type="entry name" value="MenC_1"/>
    <property type="match status" value="1"/>
</dbReference>
<evidence type="ECO:0000259" key="8">
    <source>
        <dbReference type="SMART" id="SM00922"/>
    </source>
</evidence>
<dbReference type="Pfam" id="PF00561">
    <property type="entry name" value="Abhydrolase_1"/>
    <property type="match status" value="1"/>
</dbReference>
<keyword evidence="10" id="KW-1185">Reference proteome</keyword>
<reference evidence="9 10" key="1">
    <citation type="journal article" date="2024" name="Nat. Commun.">
        <title>Phylogenomics reveals the evolutionary origins of lichenization in chlorophyte algae.</title>
        <authorList>
            <person name="Puginier C."/>
            <person name="Libourel C."/>
            <person name="Otte J."/>
            <person name="Skaloud P."/>
            <person name="Haon M."/>
            <person name="Grisel S."/>
            <person name="Petersen M."/>
            <person name="Berrin J.G."/>
            <person name="Delaux P.M."/>
            <person name="Dal Grande F."/>
            <person name="Keller J."/>
        </authorList>
    </citation>
    <scope>NUCLEOTIDE SEQUENCE [LARGE SCALE GENOMIC DNA]</scope>
    <source>
        <strain evidence="9 10">SAG 216-7</strain>
    </source>
</reference>
<dbReference type="InterPro" id="IPR010196">
    <property type="entry name" value="OSB_synthase_MenC1"/>
</dbReference>
<evidence type="ECO:0000256" key="6">
    <source>
        <dbReference type="ARBA" id="ARBA00023239"/>
    </source>
</evidence>
<evidence type="ECO:0000256" key="1">
    <source>
        <dbReference type="ARBA" id="ARBA00022679"/>
    </source>
</evidence>
<dbReference type="PROSITE" id="PS00909">
    <property type="entry name" value="MR_MLE_2"/>
    <property type="match status" value="1"/>
</dbReference>
<dbReference type="SUPFAM" id="SSF52518">
    <property type="entry name" value="Thiamin diphosphate-binding fold (THDP-binding)"/>
    <property type="match status" value="2"/>
</dbReference>
<dbReference type="Proteomes" id="UP001491310">
    <property type="component" value="Unassembled WGS sequence"/>
</dbReference>
<dbReference type="InterPro" id="IPR012001">
    <property type="entry name" value="Thiamin_PyroP_enz_TPP-bd_dom"/>
</dbReference>
<comment type="caution">
    <text evidence="9">The sequence shown here is derived from an EMBL/GenBank/DDBJ whole genome shotgun (WGS) entry which is preliminary data.</text>
</comment>
<dbReference type="InterPro" id="IPR029017">
    <property type="entry name" value="Enolase-like_N"/>
</dbReference>
<dbReference type="Pfam" id="PF16582">
    <property type="entry name" value="TPP_enzyme_M_2"/>
    <property type="match status" value="1"/>
</dbReference>
<dbReference type="InterPro" id="IPR029058">
    <property type="entry name" value="AB_hydrolase_fold"/>
</dbReference>
<dbReference type="CDD" id="cd02009">
    <property type="entry name" value="TPP_SHCHC_synthase"/>
    <property type="match status" value="1"/>
</dbReference>
<evidence type="ECO:0000313" key="9">
    <source>
        <dbReference type="EMBL" id="KAK9907494.1"/>
    </source>
</evidence>
<dbReference type="InterPro" id="IPR029065">
    <property type="entry name" value="Enolase_C-like"/>
</dbReference>
<proteinExistence type="inferred from homology"/>
<dbReference type="Pfam" id="PF13378">
    <property type="entry name" value="MR_MLE_C"/>
    <property type="match status" value="1"/>
</dbReference>
<dbReference type="PANTHER" id="PTHR42916:SF1">
    <property type="entry name" value="PROTEIN PHYLLO, CHLOROPLASTIC"/>
    <property type="match status" value="1"/>
</dbReference>
<gene>
    <name evidence="9" type="ORF">WJX75_004783</name>
</gene>
<keyword evidence="5" id="KW-0464">Manganese</keyword>
<keyword evidence="1" id="KW-0808">Transferase</keyword>
<dbReference type="SFLD" id="SFLDG00180">
    <property type="entry name" value="muconate_cycloisomerase"/>
    <property type="match status" value="1"/>
</dbReference>
<name>A0ABR2YL60_9CHLO</name>
<dbReference type="InterPro" id="IPR032264">
    <property type="entry name" value="MenD_middle"/>
</dbReference>
<feature type="domain" description="Mandelate racemase/muconate lactonizing enzyme C-terminal" evidence="8">
    <location>
        <begin position="1356"/>
        <end position="1452"/>
    </location>
</feature>
<dbReference type="InterPro" id="IPR005801">
    <property type="entry name" value="ADC_synthase"/>
</dbReference>
<keyword evidence="3" id="KW-0460">Magnesium</keyword>
<dbReference type="Gene3D" id="3.60.120.10">
    <property type="entry name" value="Anthranilate synthase"/>
    <property type="match status" value="2"/>
</dbReference>
<dbReference type="CDD" id="cd07037">
    <property type="entry name" value="TPP_PYR_MenD"/>
    <property type="match status" value="1"/>
</dbReference>
<dbReference type="Pfam" id="PF00425">
    <property type="entry name" value="Chorismate_bind"/>
    <property type="match status" value="1"/>
</dbReference>
<dbReference type="NCBIfam" id="TIGR00173">
    <property type="entry name" value="menD"/>
    <property type="match status" value="1"/>
</dbReference>
<dbReference type="Gene3D" id="3.40.50.970">
    <property type="match status" value="2"/>
</dbReference>
<dbReference type="SFLD" id="SFLDF00009">
    <property type="entry name" value="o-succinylbenzoate_synthase"/>
    <property type="match status" value="1"/>
</dbReference>
<evidence type="ECO:0000256" key="7">
    <source>
        <dbReference type="SAM" id="MobiDB-lite"/>
    </source>
</evidence>
<evidence type="ECO:0000256" key="3">
    <source>
        <dbReference type="ARBA" id="ARBA00022842"/>
    </source>
</evidence>
<dbReference type="SUPFAM" id="SSF56322">
    <property type="entry name" value="ADC synthase"/>
    <property type="match status" value="1"/>
</dbReference>
<keyword evidence="4" id="KW-0786">Thiamine pyrophosphate</keyword>